<evidence type="ECO:0000259" key="21">
    <source>
        <dbReference type="PROSITE" id="PS50157"/>
    </source>
</evidence>
<evidence type="ECO:0000313" key="23">
    <source>
        <dbReference type="Proteomes" id="UP000585614"/>
    </source>
</evidence>
<accession>A0A7J7VTA7</accession>
<evidence type="ECO:0000256" key="18">
    <source>
        <dbReference type="ARBA" id="ARBA00068419"/>
    </source>
</evidence>
<dbReference type="Proteomes" id="UP000585614">
    <property type="component" value="Unassembled WGS sequence"/>
</dbReference>
<dbReference type="AlphaFoldDB" id="A0A7J7VTA7"/>
<organism evidence="22 23">
    <name type="scientific">Rhinolophus ferrumequinum</name>
    <name type="common">Greater horseshoe bat</name>
    <dbReference type="NCBI Taxonomy" id="59479"/>
    <lineage>
        <taxon>Eukaryota</taxon>
        <taxon>Metazoa</taxon>
        <taxon>Chordata</taxon>
        <taxon>Craniata</taxon>
        <taxon>Vertebrata</taxon>
        <taxon>Euteleostomi</taxon>
        <taxon>Mammalia</taxon>
        <taxon>Eutheria</taxon>
        <taxon>Laurasiatheria</taxon>
        <taxon>Chiroptera</taxon>
        <taxon>Yinpterochiroptera</taxon>
        <taxon>Rhinolophoidea</taxon>
        <taxon>Rhinolophidae</taxon>
        <taxon>Rhinolophinae</taxon>
        <taxon>Rhinolophus</taxon>
    </lineage>
</organism>
<dbReference type="GO" id="GO:0005694">
    <property type="term" value="C:chromosome"/>
    <property type="evidence" value="ECO:0007669"/>
    <property type="project" value="UniProtKB-SubCell"/>
</dbReference>
<dbReference type="InterPro" id="IPR012337">
    <property type="entry name" value="RNaseH-like_sf"/>
</dbReference>
<evidence type="ECO:0000256" key="16">
    <source>
        <dbReference type="ARBA" id="ARBA00054031"/>
    </source>
</evidence>
<feature type="domain" description="C2H2-type" evidence="21">
    <location>
        <begin position="156"/>
        <end position="179"/>
    </location>
</feature>
<keyword evidence="5" id="KW-1017">Isopeptide bond</keyword>
<dbReference type="GO" id="GO:0005634">
    <property type="term" value="C:nucleus"/>
    <property type="evidence" value="ECO:0007669"/>
    <property type="project" value="UniProtKB-SubCell"/>
</dbReference>
<feature type="compositionally biased region" description="Polar residues" evidence="20">
    <location>
        <begin position="350"/>
        <end position="367"/>
    </location>
</feature>
<evidence type="ECO:0000256" key="4">
    <source>
        <dbReference type="ARBA" id="ARBA00022454"/>
    </source>
</evidence>
<keyword evidence="13" id="KW-0238">DNA-binding</keyword>
<feature type="domain" description="C2H2-type" evidence="21">
    <location>
        <begin position="244"/>
        <end position="271"/>
    </location>
</feature>
<dbReference type="SMART" id="SM00355">
    <property type="entry name" value="ZnF_C2H2"/>
    <property type="match status" value="4"/>
</dbReference>
<evidence type="ECO:0000313" key="22">
    <source>
        <dbReference type="EMBL" id="KAF6328457.1"/>
    </source>
</evidence>
<feature type="domain" description="C2H2-type" evidence="21">
    <location>
        <begin position="115"/>
        <end position="142"/>
    </location>
</feature>
<evidence type="ECO:0000256" key="8">
    <source>
        <dbReference type="ARBA" id="ARBA00022771"/>
    </source>
</evidence>
<protein>
    <recommendedName>
        <fullName evidence="18">Zinc finger protein 618</fullName>
    </recommendedName>
</protein>
<proteinExistence type="inferred from homology"/>
<comment type="similarity">
    <text evidence="3">Belongs to the krueppel C2H2-type zinc-finger protein family.</text>
</comment>
<evidence type="ECO:0000256" key="14">
    <source>
        <dbReference type="ARBA" id="ARBA00023163"/>
    </source>
</evidence>
<feature type="region of interest" description="Disordered" evidence="20">
    <location>
        <begin position="750"/>
        <end position="776"/>
    </location>
</feature>
<dbReference type="SUPFAM" id="SSF140996">
    <property type="entry name" value="Hermes dimerisation domain"/>
    <property type="match status" value="1"/>
</dbReference>
<evidence type="ECO:0000256" key="5">
    <source>
        <dbReference type="ARBA" id="ARBA00022499"/>
    </source>
</evidence>
<evidence type="ECO:0000256" key="20">
    <source>
        <dbReference type="SAM" id="MobiDB-lite"/>
    </source>
</evidence>
<dbReference type="Gene3D" id="3.30.160.60">
    <property type="entry name" value="Classic Zinc Finger"/>
    <property type="match status" value="2"/>
</dbReference>
<dbReference type="InterPro" id="IPR036236">
    <property type="entry name" value="Znf_C2H2_sf"/>
</dbReference>
<keyword evidence="6" id="KW-0479">Metal-binding</keyword>
<dbReference type="PANTHER" id="PTHR24383">
    <property type="entry name" value="ZINC FINGER PROTEIN"/>
    <property type="match status" value="1"/>
</dbReference>
<sequence length="862" mass="95780">MNQPGGAAAPQVDGASAAGRKSTASRERLKRSQKSTKVEGPEPVPVEASLSADQGTMTEVKVKTEVPDDYIQEVIWQGEAKEEKKAVSKDGSSDVPAEICVVIGGVRNQQTLGSYECGICGKKYKYYNCFQTHVRAHRDTEATSGEGASQGNNFRYTCDICGKKYKYYSCFQEHRDLHAVDVFSVEGAPENRADPFDQGVVATEEVKEEPPEPFQKIGPMNNITSEIFKKKEVRQTQKRETGNYTCEFCGKQYKYYTPYQEHVALHAPITESAFSRRVESKAQNHFEETNSSSQNSSEPYTCGACGIQFQFYNNLLEHMQSHAADNENNIASNQSRSPPAVVEEKWKPQAQRNSANNTTSSGLTPNSMIPEKERQNIAERLLRVMCADLGALSVVSGKEFLKLAQTLVDSGARYGAFSVTEILGNFNTLALKHLPRMYNQVKVKVTCALGSNACLGIGVTCHSQSVGPDSCYILTAYQAEGNHIKSYVLGVKGADIRDSGDLVHHWVQNVLSEFVMSEIRTVYVTDCRVSASAFSKAGMCLRCSACALNSVVQSVLSKRTLQARSMHEVIELLNVCEDLAGSTGLAKETFGSLEETSPPPCWNSVTDSLLLVHERYEQICEFYSRAKKMNLIQSLNKHLLSNLAAILTPVKQAVIELSNESQPTLQLVLPTYVRLEKLFTAKANDAGTVSKLCHLFLEALKENFKVHPAHKVAMILDPQQKLRPVPPYQHEEIIGKVCELINEVKESWTEEADFEPATKKPRSAAGENPTAQEDDRMGKNEVYDYLQEPLFQATPDLFQYWSCVTQKHTKLAKLAFWLLAVPAVGARSGCVNMCEQALLIKRRRLLSPEDMNKLMFLKSNML</sequence>
<keyword evidence="10" id="KW-0832">Ubl conjugation</keyword>
<dbReference type="EMBL" id="JACAGC010000012">
    <property type="protein sequence ID" value="KAF6328457.1"/>
    <property type="molecule type" value="Genomic_DNA"/>
</dbReference>
<comment type="caution">
    <text evidence="22">The sequence shown here is derived from an EMBL/GenBank/DDBJ whole genome shotgun (WGS) entry which is preliminary data.</text>
</comment>
<dbReference type="FunFam" id="1.10.10.1070:FF:000001">
    <property type="entry name" value="zinc finger protein 618 isoform X2"/>
    <property type="match status" value="1"/>
</dbReference>
<evidence type="ECO:0000256" key="13">
    <source>
        <dbReference type="ARBA" id="ARBA00023125"/>
    </source>
</evidence>
<evidence type="ECO:0000256" key="12">
    <source>
        <dbReference type="ARBA" id="ARBA00023015"/>
    </source>
</evidence>
<evidence type="ECO:0000256" key="19">
    <source>
        <dbReference type="PROSITE-ProRule" id="PRU00042"/>
    </source>
</evidence>
<dbReference type="GO" id="GO:0008270">
    <property type="term" value="F:zinc ion binding"/>
    <property type="evidence" value="ECO:0007669"/>
    <property type="project" value="UniProtKB-KW"/>
</dbReference>
<keyword evidence="8 19" id="KW-0863">Zinc-finger</keyword>
<evidence type="ECO:0000256" key="9">
    <source>
        <dbReference type="ARBA" id="ARBA00022833"/>
    </source>
</evidence>
<keyword evidence="15" id="KW-0539">Nucleus</keyword>
<evidence type="ECO:0000256" key="10">
    <source>
        <dbReference type="ARBA" id="ARBA00022843"/>
    </source>
</evidence>
<comment type="function">
    <text evidence="16">Regulates UHRF2 function as a specific 5-hydroxymethylcytosine (5hmC) reader by regulating its chromatin localization.</text>
</comment>
<evidence type="ECO:0000256" key="17">
    <source>
        <dbReference type="ARBA" id="ARBA00062981"/>
    </source>
</evidence>
<dbReference type="Gene3D" id="1.10.10.1070">
    <property type="entry name" value="Zinc finger, BED domain-containing"/>
    <property type="match status" value="1"/>
</dbReference>
<gene>
    <name evidence="22" type="ORF">mRhiFer1_018906</name>
</gene>
<feature type="region of interest" description="Disordered" evidence="20">
    <location>
        <begin position="329"/>
        <end position="370"/>
    </location>
</feature>
<evidence type="ECO:0000256" key="15">
    <source>
        <dbReference type="ARBA" id="ARBA00023242"/>
    </source>
</evidence>
<feature type="region of interest" description="Disordered" evidence="20">
    <location>
        <begin position="1"/>
        <end position="55"/>
    </location>
</feature>
<keyword evidence="9" id="KW-0862">Zinc</keyword>
<feature type="domain" description="C2H2-type" evidence="21">
    <location>
        <begin position="300"/>
        <end position="327"/>
    </location>
</feature>
<dbReference type="SUPFAM" id="SSF53098">
    <property type="entry name" value="Ribonuclease H-like"/>
    <property type="match status" value="1"/>
</dbReference>
<keyword evidence="4" id="KW-0158">Chromosome</keyword>
<keyword evidence="11" id="KW-0007">Acetylation</keyword>
<evidence type="ECO:0000256" key="1">
    <source>
        <dbReference type="ARBA" id="ARBA00004123"/>
    </source>
</evidence>
<evidence type="ECO:0000256" key="2">
    <source>
        <dbReference type="ARBA" id="ARBA00004286"/>
    </source>
</evidence>
<dbReference type="PANTHER" id="PTHR24383:SF12">
    <property type="entry name" value="ZINC FINGER PROTEIN 618"/>
    <property type="match status" value="1"/>
</dbReference>
<evidence type="ECO:0000256" key="6">
    <source>
        <dbReference type="ARBA" id="ARBA00022723"/>
    </source>
</evidence>
<keyword evidence="14" id="KW-0804">Transcription</keyword>
<dbReference type="SUPFAM" id="SSF57667">
    <property type="entry name" value="beta-beta-alpha zinc fingers"/>
    <property type="match status" value="2"/>
</dbReference>
<dbReference type="InterPro" id="IPR013087">
    <property type="entry name" value="Znf_C2H2_type"/>
</dbReference>
<reference evidence="22 23" key="1">
    <citation type="journal article" date="2020" name="Nature">
        <title>Six reference-quality genomes reveal evolution of bat adaptations.</title>
        <authorList>
            <person name="Jebb D."/>
            <person name="Huang Z."/>
            <person name="Pippel M."/>
            <person name="Hughes G.M."/>
            <person name="Lavrichenko K."/>
            <person name="Devanna P."/>
            <person name="Winkler S."/>
            <person name="Jermiin L.S."/>
            <person name="Skirmuntt E.C."/>
            <person name="Katzourakis A."/>
            <person name="Burkitt-Gray L."/>
            <person name="Ray D.A."/>
            <person name="Sullivan K.A.M."/>
            <person name="Roscito J.G."/>
            <person name="Kirilenko B.M."/>
            <person name="Davalos L.M."/>
            <person name="Corthals A.P."/>
            <person name="Power M.L."/>
            <person name="Jones G."/>
            <person name="Ransome R.D."/>
            <person name="Dechmann D.K.N."/>
            <person name="Locatelli A.G."/>
            <person name="Puechmaille S.J."/>
            <person name="Fedrigo O."/>
            <person name="Jarvis E.D."/>
            <person name="Hiller M."/>
            <person name="Vernes S.C."/>
            <person name="Myers E.W."/>
            <person name="Teeling E.C."/>
        </authorList>
    </citation>
    <scope>NUCLEOTIDE SEQUENCE [LARGE SCALE GENOMIC DNA]</scope>
    <source>
        <strain evidence="22">MRhiFer1</strain>
        <tissue evidence="22">Lung</tissue>
    </source>
</reference>
<evidence type="ECO:0000256" key="11">
    <source>
        <dbReference type="ARBA" id="ARBA00022990"/>
    </source>
</evidence>
<evidence type="ECO:0000256" key="7">
    <source>
        <dbReference type="ARBA" id="ARBA00022737"/>
    </source>
</evidence>
<dbReference type="PROSITE" id="PS00028">
    <property type="entry name" value="ZINC_FINGER_C2H2_1"/>
    <property type="match status" value="4"/>
</dbReference>
<dbReference type="GO" id="GO:0003677">
    <property type="term" value="F:DNA binding"/>
    <property type="evidence" value="ECO:0007669"/>
    <property type="project" value="UniProtKB-KW"/>
</dbReference>
<dbReference type="PROSITE" id="PS50157">
    <property type="entry name" value="ZINC_FINGER_C2H2_2"/>
    <property type="match status" value="4"/>
</dbReference>
<keyword evidence="12" id="KW-0805">Transcription regulation</keyword>
<keyword evidence="7" id="KW-0677">Repeat</keyword>
<comment type="subunit">
    <text evidence="17">Interacts with UHRF2.</text>
</comment>
<comment type="subcellular location">
    <subcellularLocation>
        <location evidence="2">Chromosome</location>
    </subcellularLocation>
    <subcellularLocation>
        <location evidence="1">Nucleus</location>
    </subcellularLocation>
</comment>
<name>A0A7J7VTA7_RHIFE</name>
<evidence type="ECO:0000256" key="3">
    <source>
        <dbReference type="ARBA" id="ARBA00006991"/>
    </source>
</evidence>
<dbReference type="FunFam" id="3.30.160.60:FF:001302">
    <property type="entry name" value="Zinc finger protein 618"/>
    <property type="match status" value="1"/>
</dbReference>